<dbReference type="EMBL" id="CVRI01000063">
    <property type="protein sequence ID" value="CRL04405.1"/>
    <property type="molecule type" value="Genomic_DNA"/>
</dbReference>
<accession>A0A1J1IW18</accession>
<proteinExistence type="predicted"/>
<dbReference type="AlphaFoldDB" id="A0A1J1IW18"/>
<keyword evidence="2" id="KW-1185">Reference proteome</keyword>
<gene>
    <name evidence="1" type="ORF">CLUMA_CG017491</name>
</gene>
<sequence>MLDERRCGMRGNVNSNVLNNVKLRLTQTVLNLLRCEQTNERFSPTGVAYRNNNGMSCRENIFPSDGIEKHENVNT</sequence>
<reference evidence="1 2" key="1">
    <citation type="submission" date="2015-04" db="EMBL/GenBank/DDBJ databases">
        <authorList>
            <person name="Syromyatnikov M.Y."/>
            <person name="Popov V.N."/>
        </authorList>
    </citation>
    <scope>NUCLEOTIDE SEQUENCE [LARGE SCALE GENOMIC DNA]</scope>
</reference>
<evidence type="ECO:0000313" key="1">
    <source>
        <dbReference type="EMBL" id="CRL04405.1"/>
    </source>
</evidence>
<dbReference type="Proteomes" id="UP000183832">
    <property type="component" value="Unassembled WGS sequence"/>
</dbReference>
<protein>
    <submittedName>
        <fullName evidence="1">CLUMA_CG017491, isoform A</fullName>
    </submittedName>
</protein>
<name>A0A1J1IW18_9DIPT</name>
<evidence type="ECO:0000313" key="2">
    <source>
        <dbReference type="Proteomes" id="UP000183832"/>
    </source>
</evidence>
<organism evidence="1 2">
    <name type="scientific">Clunio marinus</name>
    <dbReference type="NCBI Taxonomy" id="568069"/>
    <lineage>
        <taxon>Eukaryota</taxon>
        <taxon>Metazoa</taxon>
        <taxon>Ecdysozoa</taxon>
        <taxon>Arthropoda</taxon>
        <taxon>Hexapoda</taxon>
        <taxon>Insecta</taxon>
        <taxon>Pterygota</taxon>
        <taxon>Neoptera</taxon>
        <taxon>Endopterygota</taxon>
        <taxon>Diptera</taxon>
        <taxon>Nematocera</taxon>
        <taxon>Chironomoidea</taxon>
        <taxon>Chironomidae</taxon>
        <taxon>Clunio</taxon>
    </lineage>
</organism>